<sequence length="134" mass="15708">MAIMACNTARRENTLKSIANVIDLVEVYFKDVKSHFEMDLENDDLLKVAAIISFLNNVHLKDNENIEIICNIANVQKEYFIDLISKLHSMEIIDIYEDELVKVSDQILSVYLFYLTIFKRKLISYDVFISNYYP</sequence>
<gene>
    <name evidence="1" type="ORF">FC695_35910</name>
</gene>
<name>A0A9X9A1C7_BACCE</name>
<dbReference type="Proteomes" id="UP000308444">
    <property type="component" value="Unassembled WGS sequence"/>
</dbReference>
<evidence type="ECO:0000313" key="1">
    <source>
        <dbReference type="EMBL" id="TKI89493.1"/>
    </source>
</evidence>
<dbReference type="AlphaFoldDB" id="A0A9X9A1C7"/>
<accession>A0A9X9A1C7</accession>
<protein>
    <submittedName>
        <fullName evidence="1">Uncharacterized protein</fullName>
    </submittedName>
</protein>
<proteinExistence type="predicted"/>
<organism evidence="1 2">
    <name type="scientific">Bacillus cereus</name>
    <dbReference type="NCBI Taxonomy" id="1396"/>
    <lineage>
        <taxon>Bacteria</taxon>
        <taxon>Bacillati</taxon>
        <taxon>Bacillota</taxon>
        <taxon>Bacilli</taxon>
        <taxon>Bacillales</taxon>
        <taxon>Bacillaceae</taxon>
        <taxon>Bacillus</taxon>
        <taxon>Bacillus cereus group</taxon>
    </lineage>
</organism>
<dbReference type="EMBL" id="SZOH01003701">
    <property type="protein sequence ID" value="TKI89493.1"/>
    <property type="molecule type" value="Genomic_DNA"/>
</dbReference>
<evidence type="ECO:0000313" key="2">
    <source>
        <dbReference type="Proteomes" id="UP000308444"/>
    </source>
</evidence>
<feature type="non-terminal residue" evidence="1">
    <location>
        <position position="134"/>
    </location>
</feature>
<reference evidence="1 2" key="1">
    <citation type="journal article" date="2019" name="Environ. Microbiol.">
        <title>An active ?-lactamase is a part of an orchestrated cell wall stress resistance network of Bacillus subtilis and related rhizosphere species.</title>
        <authorList>
            <person name="Bucher T."/>
            <person name="Keren-Paz A."/>
            <person name="Hausser J."/>
            <person name="Olender T."/>
            <person name="Cytryn E."/>
            <person name="Kolodkin-Gal I."/>
        </authorList>
    </citation>
    <scope>NUCLEOTIDE SEQUENCE [LARGE SCALE GENOMIC DNA]</scope>
    <source>
        <strain evidence="1 2">I32</strain>
    </source>
</reference>
<comment type="caution">
    <text evidence="1">The sequence shown here is derived from an EMBL/GenBank/DDBJ whole genome shotgun (WGS) entry which is preliminary data.</text>
</comment>